<keyword evidence="2" id="KW-1185">Reference proteome</keyword>
<sequence>MRLLRGKTANDIVLALRETRRAVLDSTARVTNSIIPACYKLSHSETSYLSQMKRQGQKNWEKLIWGPITLWGAYAPRLTSPCVPSIFVPAREKWTGGQSGLGYA</sequence>
<reference evidence="1 2" key="1">
    <citation type="submission" date="2014-04" db="EMBL/GenBank/DDBJ databases">
        <authorList>
            <consortium name="DOE Joint Genome Institute"/>
            <person name="Kuo A."/>
            <person name="Kohler A."/>
            <person name="Nagy L.G."/>
            <person name="Floudas D."/>
            <person name="Copeland A."/>
            <person name="Barry K.W."/>
            <person name="Cichocki N."/>
            <person name="Veneault-Fourrey C."/>
            <person name="LaButti K."/>
            <person name="Lindquist E.A."/>
            <person name="Lipzen A."/>
            <person name="Lundell T."/>
            <person name="Morin E."/>
            <person name="Murat C."/>
            <person name="Sun H."/>
            <person name="Tunlid A."/>
            <person name="Henrissat B."/>
            <person name="Grigoriev I.V."/>
            <person name="Hibbett D.S."/>
            <person name="Martin F."/>
            <person name="Nordberg H.P."/>
            <person name="Cantor M.N."/>
            <person name="Hua S.X."/>
        </authorList>
    </citation>
    <scope>NUCLEOTIDE SEQUENCE [LARGE SCALE GENOMIC DNA]</scope>
    <source>
        <strain evidence="1 2">LaAM-08-1</strain>
    </source>
</reference>
<proteinExistence type="predicted"/>
<name>A0A0C9XZ18_9AGAR</name>
<reference evidence="2" key="2">
    <citation type="submission" date="2015-01" db="EMBL/GenBank/DDBJ databases">
        <title>Evolutionary Origins and Diversification of the Mycorrhizal Mutualists.</title>
        <authorList>
            <consortium name="DOE Joint Genome Institute"/>
            <consortium name="Mycorrhizal Genomics Consortium"/>
            <person name="Kohler A."/>
            <person name="Kuo A."/>
            <person name="Nagy L.G."/>
            <person name="Floudas D."/>
            <person name="Copeland A."/>
            <person name="Barry K.W."/>
            <person name="Cichocki N."/>
            <person name="Veneault-Fourrey C."/>
            <person name="LaButti K."/>
            <person name="Lindquist E.A."/>
            <person name="Lipzen A."/>
            <person name="Lundell T."/>
            <person name="Morin E."/>
            <person name="Murat C."/>
            <person name="Riley R."/>
            <person name="Ohm R."/>
            <person name="Sun H."/>
            <person name="Tunlid A."/>
            <person name="Henrissat B."/>
            <person name="Grigoriev I.V."/>
            <person name="Hibbett D.S."/>
            <person name="Martin F."/>
        </authorList>
    </citation>
    <scope>NUCLEOTIDE SEQUENCE [LARGE SCALE GENOMIC DNA]</scope>
    <source>
        <strain evidence="2">LaAM-08-1</strain>
    </source>
</reference>
<protein>
    <submittedName>
        <fullName evidence="1">Uncharacterized protein</fullName>
    </submittedName>
</protein>
<evidence type="ECO:0000313" key="2">
    <source>
        <dbReference type="Proteomes" id="UP000054477"/>
    </source>
</evidence>
<dbReference type="AlphaFoldDB" id="A0A0C9XZ18"/>
<evidence type="ECO:0000313" key="1">
    <source>
        <dbReference type="EMBL" id="KIK02937.1"/>
    </source>
</evidence>
<gene>
    <name evidence="1" type="ORF">K443DRAFT_677099</name>
</gene>
<dbReference type="Proteomes" id="UP000054477">
    <property type="component" value="Unassembled WGS sequence"/>
</dbReference>
<dbReference type="EMBL" id="KN838585">
    <property type="protein sequence ID" value="KIK02937.1"/>
    <property type="molecule type" value="Genomic_DNA"/>
</dbReference>
<accession>A0A0C9XZ18</accession>
<organism evidence="1 2">
    <name type="scientific">Laccaria amethystina LaAM-08-1</name>
    <dbReference type="NCBI Taxonomy" id="1095629"/>
    <lineage>
        <taxon>Eukaryota</taxon>
        <taxon>Fungi</taxon>
        <taxon>Dikarya</taxon>
        <taxon>Basidiomycota</taxon>
        <taxon>Agaricomycotina</taxon>
        <taxon>Agaricomycetes</taxon>
        <taxon>Agaricomycetidae</taxon>
        <taxon>Agaricales</taxon>
        <taxon>Agaricineae</taxon>
        <taxon>Hydnangiaceae</taxon>
        <taxon>Laccaria</taxon>
    </lineage>
</organism>
<dbReference type="HOGENOM" id="CLU_2250585_0_0_1"/>